<feature type="domain" description="Microcin J25-processing protein McjB C-terminal" evidence="1">
    <location>
        <begin position="7"/>
        <end position="115"/>
    </location>
</feature>
<gene>
    <name evidence="2" type="ORF">ABWK59_25535</name>
</gene>
<dbReference type="EMBL" id="CP159872">
    <property type="protein sequence ID" value="XCM84171.1"/>
    <property type="molecule type" value="Genomic_DNA"/>
</dbReference>
<dbReference type="Pfam" id="PF13471">
    <property type="entry name" value="Transglut_core3"/>
    <property type="match status" value="1"/>
</dbReference>
<dbReference type="AlphaFoldDB" id="A0AAU8K7Y1"/>
<accession>A0AAU8K7Y1</accession>
<protein>
    <submittedName>
        <fullName evidence="2">Lasso peptide biosynthesis B2 protein</fullName>
    </submittedName>
</protein>
<name>A0AAU8K7Y1_9ACTN</name>
<dbReference type="InterPro" id="IPR053521">
    <property type="entry name" value="McjB-like"/>
</dbReference>
<sequence>MGALARVSVGIARVLVLLPPGRLRRVLAVLSRGSRPATERQAAFARQAAVTVSVRCAGLGCLQRSVAAAVMCRIQGAWPDWCTGFRTEPFGAHAWVEVDGRPVGEPADMSRFQTVIAVRHPRSGRQPAAAPYPRGRQA</sequence>
<evidence type="ECO:0000259" key="1">
    <source>
        <dbReference type="Pfam" id="PF13471"/>
    </source>
</evidence>
<evidence type="ECO:0000313" key="2">
    <source>
        <dbReference type="EMBL" id="XCM84171.1"/>
    </source>
</evidence>
<reference evidence="2" key="1">
    <citation type="submission" date="2024-06" db="EMBL/GenBank/DDBJ databases">
        <title>The genome sequences of Kitasatospora sp. strain HUAS MG31.</title>
        <authorList>
            <person name="Mo P."/>
        </authorList>
    </citation>
    <scope>NUCLEOTIDE SEQUENCE</scope>
    <source>
        <strain evidence="2">HUAS MG31</strain>
    </source>
</reference>
<dbReference type="InterPro" id="IPR032708">
    <property type="entry name" value="McjB_C"/>
</dbReference>
<organism evidence="2">
    <name type="scientific">Kitasatospora camelliae</name>
    <dbReference type="NCBI Taxonomy" id="3156397"/>
    <lineage>
        <taxon>Bacteria</taxon>
        <taxon>Bacillati</taxon>
        <taxon>Actinomycetota</taxon>
        <taxon>Actinomycetes</taxon>
        <taxon>Kitasatosporales</taxon>
        <taxon>Streptomycetaceae</taxon>
        <taxon>Kitasatospora</taxon>
    </lineage>
</organism>
<dbReference type="NCBIfam" id="NF033537">
    <property type="entry name" value="lasso_biosyn_B2"/>
    <property type="match status" value="1"/>
</dbReference>
<proteinExistence type="predicted"/>
<dbReference type="KEGG" id="kcm:ABWK59_25535"/>